<reference evidence="1 2" key="1">
    <citation type="submission" date="2006-09" db="EMBL/GenBank/DDBJ databases">
        <authorList>
            <person name="Emerson D."/>
            <person name="Ferriera S."/>
            <person name="Johnson J."/>
            <person name="Kravitz S."/>
            <person name="Halpern A."/>
            <person name="Remington K."/>
            <person name="Beeson K."/>
            <person name="Tran B."/>
            <person name="Rogers Y.-H."/>
            <person name="Friedman R."/>
            <person name="Venter J.C."/>
        </authorList>
    </citation>
    <scope>NUCLEOTIDE SEQUENCE [LARGE SCALE GENOMIC DNA]</scope>
    <source>
        <strain evidence="1 2">PV-1</strain>
    </source>
</reference>
<accession>Q0EWR3</accession>
<dbReference type="InParanoid" id="Q0EWR3"/>
<protein>
    <submittedName>
        <fullName evidence="1">Uncharacterized protein</fullName>
    </submittedName>
</protein>
<sequence>MESGKYLIGIEMSLIRTEALEASFLLNLSLNPQTGRLAATRIHDTANLRLKQLMFILGVIFMELRTPSQSSQKTIMLVMFQQLRFFIMK</sequence>
<dbReference type="EMBL" id="AATS01000018">
    <property type="protein sequence ID" value="EAU53726.1"/>
    <property type="molecule type" value="Genomic_DNA"/>
</dbReference>
<name>Q0EWR3_9PROT</name>
<organism evidence="1 2">
    <name type="scientific">Mariprofundus ferrooxydans PV-1</name>
    <dbReference type="NCBI Taxonomy" id="314345"/>
    <lineage>
        <taxon>Bacteria</taxon>
        <taxon>Pseudomonadati</taxon>
        <taxon>Pseudomonadota</taxon>
        <taxon>Candidatius Mariprofundia</taxon>
        <taxon>Mariprofundales</taxon>
        <taxon>Mariprofundaceae</taxon>
        <taxon>Mariprofundus</taxon>
    </lineage>
</organism>
<keyword evidence="2" id="KW-1185">Reference proteome</keyword>
<proteinExistence type="predicted"/>
<dbReference type="Proteomes" id="UP000005297">
    <property type="component" value="Unassembled WGS sequence"/>
</dbReference>
<comment type="caution">
    <text evidence="1">The sequence shown here is derived from an EMBL/GenBank/DDBJ whole genome shotgun (WGS) entry which is preliminary data.</text>
</comment>
<gene>
    <name evidence="1" type="ORF">SPV1_06289</name>
</gene>
<dbReference type="AlphaFoldDB" id="Q0EWR3"/>
<evidence type="ECO:0000313" key="1">
    <source>
        <dbReference type="EMBL" id="EAU53726.1"/>
    </source>
</evidence>
<evidence type="ECO:0000313" key="2">
    <source>
        <dbReference type="Proteomes" id="UP000005297"/>
    </source>
</evidence>
<dbReference type="HOGENOM" id="CLU_2451088_0_0_0"/>